<feature type="non-terminal residue" evidence="1">
    <location>
        <position position="1"/>
    </location>
</feature>
<evidence type="ECO:0000313" key="1">
    <source>
        <dbReference type="EMBL" id="CAF9910059.1"/>
    </source>
</evidence>
<proteinExistence type="predicted"/>
<comment type="caution">
    <text evidence="1">The sequence shown here is derived from an EMBL/GenBank/DDBJ whole genome shotgun (WGS) entry which is preliminary data.</text>
</comment>
<dbReference type="AlphaFoldDB" id="A0A8H3IDX1"/>
<name>A0A8H3IDX1_9LECA</name>
<sequence>PNRTDLNLTQRSRNAYIAWFSDSSDVCTQGTVFGTRGDFTYCDQDLAIQGHPNITFTGCNPCSPTALPTGVSDGGEAALKCAPAATPAGGFPCAANGGAGVVGVLEYCE</sequence>
<evidence type="ECO:0000313" key="2">
    <source>
        <dbReference type="Proteomes" id="UP000664534"/>
    </source>
</evidence>
<dbReference type="Proteomes" id="UP000664534">
    <property type="component" value="Unassembled WGS sequence"/>
</dbReference>
<organism evidence="1 2">
    <name type="scientific">Imshaugia aleurites</name>
    <dbReference type="NCBI Taxonomy" id="172621"/>
    <lineage>
        <taxon>Eukaryota</taxon>
        <taxon>Fungi</taxon>
        <taxon>Dikarya</taxon>
        <taxon>Ascomycota</taxon>
        <taxon>Pezizomycotina</taxon>
        <taxon>Lecanoromycetes</taxon>
        <taxon>OSLEUM clade</taxon>
        <taxon>Lecanoromycetidae</taxon>
        <taxon>Lecanorales</taxon>
        <taxon>Lecanorineae</taxon>
        <taxon>Parmeliaceae</taxon>
        <taxon>Imshaugia</taxon>
    </lineage>
</organism>
<accession>A0A8H3IDX1</accession>
<dbReference type="OrthoDB" id="5291872at2759"/>
<reference evidence="1" key="1">
    <citation type="submission" date="2021-03" db="EMBL/GenBank/DDBJ databases">
        <authorList>
            <person name="Tagirdzhanova G."/>
        </authorList>
    </citation>
    <scope>NUCLEOTIDE SEQUENCE</scope>
</reference>
<gene>
    <name evidence="1" type="ORF">IMSHALPRED_008541</name>
</gene>
<keyword evidence="2" id="KW-1185">Reference proteome</keyword>
<dbReference type="EMBL" id="CAJPDT010000006">
    <property type="protein sequence ID" value="CAF9910059.1"/>
    <property type="molecule type" value="Genomic_DNA"/>
</dbReference>
<protein>
    <submittedName>
        <fullName evidence="1">Uncharacterized protein</fullName>
    </submittedName>
</protein>